<dbReference type="Pfam" id="PF00557">
    <property type="entry name" value="Peptidase_M24"/>
    <property type="match status" value="1"/>
</dbReference>
<dbReference type="EMBL" id="UYRT01001235">
    <property type="protein sequence ID" value="VDK29382.1"/>
    <property type="molecule type" value="Genomic_DNA"/>
</dbReference>
<dbReference type="OrthoDB" id="9995434at2759"/>
<dbReference type="InterPro" id="IPR032416">
    <property type="entry name" value="Peptidase_M24_C"/>
</dbReference>
<dbReference type="WBParaSite" id="GPUH_0000110301-mRNA-1">
    <property type="protein sequence ID" value="GPUH_0000110301-mRNA-1"/>
    <property type="gene ID" value="GPUH_0000110301"/>
</dbReference>
<evidence type="ECO:0000313" key="4">
    <source>
        <dbReference type="Proteomes" id="UP000271098"/>
    </source>
</evidence>
<dbReference type="Proteomes" id="UP000271098">
    <property type="component" value="Unassembled WGS sequence"/>
</dbReference>
<evidence type="ECO:0000313" key="3">
    <source>
        <dbReference type="EMBL" id="VDK29382.1"/>
    </source>
</evidence>
<sequence>MNVTFLVYITFRKYDKEGGLHKGNIITIEPGFYAEGKWGIRIENCYEIVPAKVRSGATNFLTFSSLTYVPIQKTLVDKALLCPKEIAWFNRYHEACLEKVGPYLQETGKEKEYKWLKNACAPI</sequence>
<dbReference type="Gene3D" id="3.90.230.10">
    <property type="entry name" value="Creatinase/methionine aminopeptidase superfamily"/>
    <property type="match status" value="1"/>
</dbReference>
<name>A0A183CXB2_9BILA</name>
<reference evidence="3 4" key="2">
    <citation type="submission" date="2018-11" db="EMBL/GenBank/DDBJ databases">
        <authorList>
            <consortium name="Pathogen Informatics"/>
        </authorList>
    </citation>
    <scope>NUCLEOTIDE SEQUENCE [LARGE SCALE GENOMIC DNA]</scope>
</reference>
<protein>
    <submittedName>
        <fullName evidence="5">Peptidase_M24_C domain-containing protein</fullName>
    </submittedName>
</protein>
<dbReference type="InterPro" id="IPR000994">
    <property type="entry name" value="Pept_M24"/>
</dbReference>
<reference evidence="5" key="1">
    <citation type="submission" date="2016-06" db="UniProtKB">
        <authorList>
            <consortium name="WormBaseParasite"/>
        </authorList>
    </citation>
    <scope>IDENTIFICATION</scope>
</reference>
<keyword evidence="4" id="KW-1185">Reference proteome</keyword>
<dbReference type="SUPFAM" id="SSF55920">
    <property type="entry name" value="Creatinase/aminopeptidase"/>
    <property type="match status" value="1"/>
</dbReference>
<dbReference type="PANTHER" id="PTHR43763:SF6">
    <property type="entry name" value="XAA-PRO AMINOPEPTIDASE 1"/>
    <property type="match status" value="1"/>
</dbReference>
<accession>A0A183CXB2</accession>
<dbReference type="InterPro" id="IPR050422">
    <property type="entry name" value="X-Pro_aminopeptidase_P"/>
</dbReference>
<dbReference type="Pfam" id="PF16188">
    <property type="entry name" value="Peptidase_M24_C"/>
    <property type="match status" value="1"/>
</dbReference>
<proteinExistence type="predicted"/>
<evidence type="ECO:0000259" key="1">
    <source>
        <dbReference type="Pfam" id="PF00557"/>
    </source>
</evidence>
<dbReference type="AlphaFoldDB" id="A0A183CXB2"/>
<feature type="domain" description="Peptidase M24" evidence="1">
    <location>
        <begin position="16"/>
        <end position="48"/>
    </location>
</feature>
<gene>
    <name evidence="3" type="ORF">GPUH_LOCUS1103</name>
</gene>
<feature type="domain" description="Peptidase M24 C-terminal" evidence="2">
    <location>
        <begin position="59"/>
        <end position="123"/>
    </location>
</feature>
<organism evidence="5">
    <name type="scientific">Gongylonema pulchrum</name>
    <dbReference type="NCBI Taxonomy" id="637853"/>
    <lineage>
        <taxon>Eukaryota</taxon>
        <taxon>Metazoa</taxon>
        <taxon>Ecdysozoa</taxon>
        <taxon>Nematoda</taxon>
        <taxon>Chromadorea</taxon>
        <taxon>Rhabditida</taxon>
        <taxon>Spirurina</taxon>
        <taxon>Spiruromorpha</taxon>
        <taxon>Spiruroidea</taxon>
        <taxon>Gongylonematidae</taxon>
        <taxon>Gongylonema</taxon>
    </lineage>
</organism>
<evidence type="ECO:0000259" key="2">
    <source>
        <dbReference type="Pfam" id="PF16188"/>
    </source>
</evidence>
<evidence type="ECO:0000313" key="5">
    <source>
        <dbReference type="WBParaSite" id="GPUH_0000110301-mRNA-1"/>
    </source>
</evidence>
<dbReference type="PANTHER" id="PTHR43763">
    <property type="entry name" value="XAA-PRO AMINOPEPTIDASE 1"/>
    <property type="match status" value="1"/>
</dbReference>
<dbReference type="InterPro" id="IPR036005">
    <property type="entry name" value="Creatinase/aminopeptidase-like"/>
</dbReference>